<comment type="caution">
    <text evidence="2">The sequence shown here is derived from an EMBL/GenBank/DDBJ whole genome shotgun (WGS) entry which is preliminary data.</text>
</comment>
<keyword evidence="3" id="KW-1185">Reference proteome</keyword>
<reference evidence="2" key="1">
    <citation type="submission" date="2023-04" db="EMBL/GenBank/DDBJ databases">
        <title>Black Yeasts Isolated from many extreme environments.</title>
        <authorList>
            <person name="Coleine C."/>
            <person name="Stajich J.E."/>
            <person name="Selbmann L."/>
        </authorList>
    </citation>
    <scope>NUCLEOTIDE SEQUENCE</scope>
    <source>
        <strain evidence="2">CCFEE 5312</strain>
    </source>
</reference>
<dbReference type="PANTHER" id="PTHR42085">
    <property type="entry name" value="F-BOX DOMAIN-CONTAINING PROTEIN"/>
    <property type="match status" value="1"/>
</dbReference>
<evidence type="ECO:0000259" key="1">
    <source>
        <dbReference type="Pfam" id="PF20150"/>
    </source>
</evidence>
<gene>
    <name evidence="2" type="ORF">LTR09_008299</name>
</gene>
<dbReference type="Proteomes" id="UP001271007">
    <property type="component" value="Unassembled WGS sequence"/>
</dbReference>
<organism evidence="2 3">
    <name type="scientific">Extremus antarcticus</name>
    <dbReference type="NCBI Taxonomy" id="702011"/>
    <lineage>
        <taxon>Eukaryota</taxon>
        <taxon>Fungi</taxon>
        <taxon>Dikarya</taxon>
        <taxon>Ascomycota</taxon>
        <taxon>Pezizomycotina</taxon>
        <taxon>Dothideomycetes</taxon>
        <taxon>Dothideomycetidae</taxon>
        <taxon>Mycosphaerellales</taxon>
        <taxon>Extremaceae</taxon>
        <taxon>Extremus</taxon>
    </lineage>
</organism>
<dbReference type="PANTHER" id="PTHR42085:SF1">
    <property type="entry name" value="F-BOX DOMAIN-CONTAINING PROTEIN"/>
    <property type="match status" value="1"/>
</dbReference>
<feature type="domain" description="2EXR" evidence="1">
    <location>
        <begin position="10"/>
        <end position="71"/>
    </location>
</feature>
<sequence length="184" mass="20608">MAKAQPRTTPRFLRLPCELRDEIYGFAVVPDNIMTVPQNTTITEPGLLTVCKQFREEAAPIFYKHTTFDVECSNWDFRTVQRAHAHVSKHSGCYPHNVESFIRILNPHLPNLLQCLEAMHRGEGPNTALPGSVGSELGLAAVKGILSLVLSLRGMEWRKVMEILEEERKTLVKADARWAEGGSG</sequence>
<dbReference type="AlphaFoldDB" id="A0AAJ0GA69"/>
<dbReference type="Pfam" id="PF20150">
    <property type="entry name" value="2EXR"/>
    <property type="match status" value="1"/>
</dbReference>
<accession>A0AAJ0GA69</accession>
<protein>
    <recommendedName>
        <fullName evidence="1">2EXR domain-containing protein</fullName>
    </recommendedName>
</protein>
<name>A0AAJ0GA69_9PEZI</name>
<evidence type="ECO:0000313" key="3">
    <source>
        <dbReference type="Proteomes" id="UP001271007"/>
    </source>
</evidence>
<proteinExistence type="predicted"/>
<dbReference type="InterPro" id="IPR045518">
    <property type="entry name" value="2EXR"/>
</dbReference>
<dbReference type="InterPro" id="IPR038883">
    <property type="entry name" value="AN11006-like"/>
</dbReference>
<evidence type="ECO:0000313" key="2">
    <source>
        <dbReference type="EMBL" id="KAK3050388.1"/>
    </source>
</evidence>
<dbReference type="EMBL" id="JAWDJX010000032">
    <property type="protein sequence ID" value="KAK3050388.1"/>
    <property type="molecule type" value="Genomic_DNA"/>
</dbReference>